<proteinExistence type="predicted"/>
<name>X0V4T0_9ZZZZ</name>
<gene>
    <name evidence="1" type="ORF">S01H1_37625</name>
</gene>
<dbReference type="AlphaFoldDB" id="X0V4T0"/>
<dbReference type="Gene3D" id="3.40.50.1110">
    <property type="entry name" value="SGNH hydrolase"/>
    <property type="match status" value="1"/>
</dbReference>
<organism evidence="1">
    <name type="scientific">marine sediment metagenome</name>
    <dbReference type="NCBI Taxonomy" id="412755"/>
    <lineage>
        <taxon>unclassified sequences</taxon>
        <taxon>metagenomes</taxon>
        <taxon>ecological metagenomes</taxon>
    </lineage>
</organism>
<protein>
    <recommendedName>
        <fullName evidence="2">SGNH hydrolase-type esterase domain-containing protein</fullName>
    </recommendedName>
</protein>
<reference evidence="1" key="1">
    <citation type="journal article" date="2014" name="Front. Microbiol.">
        <title>High frequency of phylogenetically diverse reductive dehalogenase-homologous genes in deep subseafloor sedimentary metagenomes.</title>
        <authorList>
            <person name="Kawai M."/>
            <person name="Futagami T."/>
            <person name="Toyoda A."/>
            <person name="Takaki Y."/>
            <person name="Nishi S."/>
            <person name="Hori S."/>
            <person name="Arai W."/>
            <person name="Tsubouchi T."/>
            <person name="Morono Y."/>
            <person name="Uchiyama I."/>
            <person name="Ito T."/>
            <person name="Fujiyama A."/>
            <person name="Inagaki F."/>
            <person name="Takami H."/>
        </authorList>
    </citation>
    <scope>NUCLEOTIDE SEQUENCE</scope>
    <source>
        <strain evidence="1">Expedition CK06-06</strain>
    </source>
</reference>
<dbReference type="CDD" id="cd00229">
    <property type="entry name" value="SGNH_hydrolase"/>
    <property type="match status" value="1"/>
</dbReference>
<comment type="caution">
    <text evidence="1">The sequence shown here is derived from an EMBL/GenBank/DDBJ whole genome shotgun (WGS) entry which is preliminary data.</text>
</comment>
<evidence type="ECO:0008006" key="2">
    <source>
        <dbReference type="Google" id="ProtNLM"/>
    </source>
</evidence>
<evidence type="ECO:0000313" key="1">
    <source>
        <dbReference type="EMBL" id="GAG13189.1"/>
    </source>
</evidence>
<dbReference type="EMBL" id="BARS01023636">
    <property type="protein sequence ID" value="GAG13189.1"/>
    <property type="molecule type" value="Genomic_DNA"/>
</dbReference>
<feature type="non-terminal residue" evidence="1">
    <location>
        <position position="133"/>
    </location>
</feature>
<accession>X0V4T0</accession>
<dbReference type="SUPFAM" id="SSF52266">
    <property type="entry name" value="SGNH hydrolase"/>
    <property type="match status" value="1"/>
</dbReference>
<dbReference type="InterPro" id="IPR036514">
    <property type="entry name" value="SGNH_hydro_sf"/>
</dbReference>
<sequence>MKVLILGDSQAAGPPGQILEGLLEGLGVTVRRVGRSGQGAADWSREHWKAYEQLLAAFRPDDVILLFGSNDPANQALKNAMERFRVSGPKVWYAGPPRYDADPSRQERGSQIRVLAKRVFGLSHLDAWPFTGT</sequence>